<accession>A0ABV8AUF2</accession>
<dbReference type="EMBL" id="JBHRZS010000007">
    <property type="protein sequence ID" value="MFC3880467.1"/>
    <property type="molecule type" value="Genomic_DNA"/>
</dbReference>
<comment type="caution">
    <text evidence="3">The sequence shown here is derived from an EMBL/GenBank/DDBJ whole genome shotgun (WGS) entry which is preliminary data.</text>
</comment>
<evidence type="ECO:0000256" key="1">
    <source>
        <dbReference type="SAM" id="SignalP"/>
    </source>
</evidence>
<keyword evidence="1" id="KW-0732">Signal</keyword>
<dbReference type="Proteomes" id="UP001595805">
    <property type="component" value="Unassembled WGS sequence"/>
</dbReference>
<reference evidence="4" key="1">
    <citation type="journal article" date="2019" name="Int. J. Syst. Evol. Microbiol.">
        <title>The Global Catalogue of Microorganisms (GCM) 10K type strain sequencing project: providing services to taxonomists for standard genome sequencing and annotation.</title>
        <authorList>
            <consortium name="The Broad Institute Genomics Platform"/>
            <consortium name="The Broad Institute Genome Sequencing Center for Infectious Disease"/>
            <person name="Wu L."/>
            <person name="Ma J."/>
        </authorList>
    </citation>
    <scope>NUCLEOTIDE SEQUENCE [LARGE SCALE GENOMIC DNA]</scope>
    <source>
        <strain evidence="4">CCUG 60523</strain>
    </source>
</reference>
<dbReference type="InterPro" id="IPR001279">
    <property type="entry name" value="Metallo-B-lactamas"/>
</dbReference>
<dbReference type="InterPro" id="IPR036866">
    <property type="entry name" value="RibonucZ/Hydroxyglut_hydro"/>
</dbReference>
<dbReference type="InterPro" id="IPR041712">
    <property type="entry name" value="DHPS-like_MBL-fold"/>
</dbReference>
<evidence type="ECO:0000313" key="4">
    <source>
        <dbReference type="Proteomes" id="UP001595805"/>
    </source>
</evidence>
<dbReference type="RefSeq" id="WP_377905825.1">
    <property type="nucleotide sequence ID" value="NZ_JBHRZS010000007.1"/>
</dbReference>
<dbReference type="CDD" id="cd07713">
    <property type="entry name" value="DHPS-like_MBL-fold"/>
    <property type="match status" value="1"/>
</dbReference>
<dbReference type="PANTHER" id="PTHR13754">
    <property type="entry name" value="METALLO-BETA-LACTAMASE SUPERFAMILY PROTEIN"/>
    <property type="match status" value="1"/>
</dbReference>
<feature type="domain" description="Metallo-beta-lactamase" evidence="2">
    <location>
        <begin position="52"/>
        <end position="113"/>
    </location>
</feature>
<dbReference type="SUPFAM" id="SSF56281">
    <property type="entry name" value="Metallo-hydrolase/oxidoreductase"/>
    <property type="match status" value="1"/>
</dbReference>
<evidence type="ECO:0000259" key="2">
    <source>
        <dbReference type="Pfam" id="PF00753"/>
    </source>
</evidence>
<name>A0ABV8AUF2_9BACT</name>
<feature type="signal peptide" evidence="1">
    <location>
        <begin position="1"/>
        <end position="22"/>
    </location>
</feature>
<proteinExistence type="predicted"/>
<protein>
    <submittedName>
        <fullName evidence="3">MBL fold metallo-hydrolase</fullName>
    </submittedName>
</protein>
<dbReference type="Pfam" id="PF00753">
    <property type="entry name" value="Lactamase_B"/>
    <property type="match status" value="1"/>
</dbReference>
<gene>
    <name evidence="3" type="ORF">ACFOSV_09785</name>
</gene>
<organism evidence="3 4">
    <name type="scientific">Algoriphagus namhaensis</name>
    <dbReference type="NCBI Taxonomy" id="915353"/>
    <lineage>
        <taxon>Bacteria</taxon>
        <taxon>Pseudomonadati</taxon>
        <taxon>Bacteroidota</taxon>
        <taxon>Cytophagia</taxon>
        <taxon>Cytophagales</taxon>
        <taxon>Cyclobacteriaceae</taxon>
        <taxon>Algoriphagus</taxon>
    </lineage>
</organism>
<keyword evidence="4" id="KW-1185">Reference proteome</keyword>
<sequence>MTIGKHFLLGFLMVLNSTILFAQQENKPVSKLKVTTLSTMLVNGKGVGEWGYSALIEVDGRKILFDTGAKPQTVFQNAQEMNIDLSDVQDVFLSHNHWDHIGGLLTLRKELKKQNPNALKRIHVGEGIFSKRINSENTILAIREELEADGVEFIVYSNQQELFPGVWITGPIDRIHDERNWSGNGKIETDSGIVEDTIAEDQSLVIDTRDGLVLISGCGHAGLVNTLDHITTNSEGEKVFAIIGGFHLFNASDEHLEWTASKLKNFGVSKIIGAHCTGINALYTLRDLLDLSRKDAVVGSVGDSFDLITGINAGSIAR</sequence>
<feature type="chain" id="PRO_5047539086" evidence="1">
    <location>
        <begin position="23"/>
        <end position="318"/>
    </location>
</feature>
<evidence type="ECO:0000313" key="3">
    <source>
        <dbReference type="EMBL" id="MFC3880467.1"/>
    </source>
</evidence>
<dbReference type="Gene3D" id="3.60.15.10">
    <property type="entry name" value="Ribonuclease Z/Hydroxyacylglutathione hydrolase-like"/>
    <property type="match status" value="1"/>
</dbReference>
<dbReference type="InterPro" id="IPR052926">
    <property type="entry name" value="Metallo-beta-lactamase_dom"/>
</dbReference>
<dbReference type="PANTHER" id="PTHR13754:SF13">
    <property type="entry name" value="METALLO-BETA-LACTAMASE SUPERFAMILY PROTEIN (AFU_ORTHOLOGUE AFUA_3G07630)"/>
    <property type="match status" value="1"/>
</dbReference>